<gene>
    <name evidence="1" type="ORF">BLX24_10340</name>
</gene>
<dbReference type="RefSeq" id="WP_071503051.1">
    <property type="nucleotide sequence ID" value="NZ_MORL01000004.1"/>
</dbReference>
<proteinExistence type="predicted"/>
<reference evidence="1 2" key="1">
    <citation type="submission" date="2016-10" db="EMBL/GenBank/DDBJ databases">
        <title>Arsenicibacter rosenii gen. nov., sp. nov., an efficient arsenic-methylating bacterium isolated from an arsenic-contaminated paddy soil.</title>
        <authorList>
            <person name="Huang K."/>
        </authorList>
    </citation>
    <scope>NUCLEOTIDE SEQUENCE [LARGE SCALE GENOMIC DNA]</scope>
    <source>
        <strain evidence="1 2">SM-1</strain>
    </source>
</reference>
<comment type="caution">
    <text evidence="1">The sequence shown here is derived from an EMBL/GenBank/DDBJ whole genome shotgun (WGS) entry which is preliminary data.</text>
</comment>
<protein>
    <recommendedName>
        <fullName evidence="3">Outer membrane protein assembly factor</fullName>
    </recommendedName>
</protein>
<sequence>MKKLIGIVSVSLTICWIVTGSLAYAQKDTLFGKQTDSVQVRFKVPVTDSMRRRTDSILYTRFKQRMYKRRLTRQVYDALFRDVYNSQLRTGEVDALDNNPFREYADKIIGTIYIRRLDVFGPSVYDTLRQSHNWFERFGSRLHANTRESVIRRQYLLFQEGDRVDPVKLRDNERVLRNTSFFHDARILVVNRPGSRQFVDVYVITQDVWSLLPDGGVGGLDRFTLGLDDRNFRGLGHDFYNRIAYDGKNPQQKLEYQGRYIIPYINAFNVKTFLTAQGDFFYQRDLKQISLRLFRNFITPDTKYAGSVQLSRNVVQNYIFDRFDSLQTVKLDYLYSDIWLGRAFKLYRLSNDSTRARLVIAARSSSYKYFLRPELRADTNQLYQNTRTTLFSIGYSQRRYVRDVLIYGFGRTEDVPAGNLLSVVGGIDRAELGERIYGGVNFSRGQYLKKAGYLYTLVSMGGFFRSNNIEQGLFGFIGNYFSPLHKTHWGNMRHFLNVRYTRGIDRFTNEYITLSGRDGLGINNDNLRGTKRLLLSYENVLFSQLNLIGFRVAIVSFVTLGLATFPEKSLLAGPLYQGYGIGFRFRNENLTFNSFQVRVAYYPNIPNNAQALRFAFEAVPVLRLRDFDINAPEIIPYR</sequence>
<keyword evidence="2" id="KW-1185">Reference proteome</keyword>
<evidence type="ECO:0008006" key="3">
    <source>
        <dbReference type="Google" id="ProtNLM"/>
    </source>
</evidence>
<dbReference type="OrthoDB" id="609711at2"/>
<dbReference type="AlphaFoldDB" id="A0A1S2VNK0"/>
<evidence type="ECO:0000313" key="2">
    <source>
        <dbReference type="Proteomes" id="UP000181790"/>
    </source>
</evidence>
<evidence type="ECO:0000313" key="1">
    <source>
        <dbReference type="EMBL" id="OIN59368.1"/>
    </source>
</evidence>
<accession>A0A1S2VNK0</accession>
<dbReference type="EMBL" id="MORL01000004">
    <property type="protein sequence ID" value="OIN59368.1"/>
    <property type="molecule type" value="Genomic_DNA"/>
</dbReference>
<dbReference type="Proteomes" id="UP000181790">
    <property type="component" value="Unassembled WGS sequence"/>
</dbReference>
<name>A0A1S2VNK0_9BACT</name>
<dbReference type="Gene3D" id="3.10.20.310">
    <property type="entry name" value="membrane protein fhac"/>
    <property type="match status" value="1"/>
</dbReference>
<organism evidence="1 2">
    <name type="scientific">Arsenicibacter rosenii</name>
    <dbReference type="NCBI Taxonomy" id="1750698"/>
    <lineage>
        <taxon>Bacteria</taxon>
        <taxon>Pseudomonadati</taxon>
        <taxon>Bacteroidota</taxon>
        <taxon>Cytophagia</taxon>
        <taxon>Cytophagales</taxon>
        <taxon>Spirosomataceae</taxon>
        <taxon>Arsenicibacter</taxon>
    </lineage>
</organism>